<dbReference type="Pfam" id="PF02630">
    <property type="entry name" value="SCO1-SenC"/>
    <property type="match status" value="1"/>
</dbReference>
<protein>
    <submittedName>
        <fullName evidence="7">SCO family protein</fullName>
    </submittedName>
</protein>
<feature type="binding site" evidence="3">
    <location>
        <position position="164"/>
    </location>
    <ligand>
        <name>Cu cation</name>
        <dbReference type="ChEBI" id="CHEBI:23378"/>
    </ligand>
</feature>
<feature type="binding site" evidence="3">
    <location>
        <position position="71"/>
    </location>
    <ligand>
        <name>Cu cation</name>
        <dbReference type="ChEBI" id="CHEBI:23378"/>
    </ligand>
</feature>
<dbReference type="PROSITE" id="PS51352">
    <property type="entry name" value="THIOREDOXIN_2"/>
    <property type="match status" value="1"/>
</dbReference>
<dbReference type="RefSeq" id="WP_120048894.1">
    <property type="nucleotide sequence ID" value="NZ_RAHX01000001.1"/>
</dbReference>
<feature type="chain" id="PRO_5019522364" evidence="5">
    <location>
        <begin position="26"/>
        <end position="199"/>
    </location>
</feature>
<keyword evidence="2 3" id="KW-0186">Copper</keyword>
<dbReference type="EMBL" id="RAHX01000001">
    <property type="protein sequence ID" value="RJY09884.1"/>
    <property type="molecule type" value="Genomic_DNA"/>
</dbReference>
<accession>A0A419RVU0</accession>
<keyword evidence="4" id="KW-1015">Disulfide bond</keyword>
<evidence type="ECO:0000256" key="5">
    <source>
        <dbReference type="SAM" id="SignalP"/>
    </source>
</evidence>
<reference evidence="7 8" key="1">
    <citation type="journal article" date="2017" name="Int. J. Syst. Evol. Microbiol.">
        <title>Erythrobacter aquimixticola sp. nov., isolated from the junction between the ocean and a freshwater spring.</title>
        <authorList>
            <person name="Park S."/>
            <person name="Jung Y.T."/>
            <person name="Choi S.J."/>
            <person name="Yoon J.H."/>
        </authorList>
    </citation>
    <scope>NUCLEOTIDE SEQUENCE [LARGE SCALE GENOMIC DNA]</scope>
    <source>
        <strain evidence="7 8">JSSK-14</strain>
    </source>
</reference>
<sequence length="199" mass="21406">MSSPFKLLSLALAPLALIACESEPAQDAAPPPLYGSAVVGGFDLVGSNGEPVSDKDFAGRYQMVYFGYAYCPDVCPFDVQRMVQGYNQFAEANPQLADDVQPIFITVDPERDTPEVVGEFAANFSDNLIGLTGTPEQIEAAAANYFASYSKGTETSEGGYLMDHSRSGYLVDREGQPMALLPVEQSADAVAAELEKWVR</sequence>
<evidence type="ECO:0000256" key="4">
    <source>
        <dbReference type="PIRSR" id="PIRSR603782-2"/>
    </source>
</evidence>
<dbReference type="AlphaFoldDB" id="A0A419RVU0"/>
<evidence type="ECO:0000313" key="7">
    <source>
        <dbReference type="EMBL" id="RJY09884.1"/>
    </source>
</evidence>
<feature type="binding site" evidence="3">
    <location>
        <position position="75"/>
    </location>
    <ligand>
        <name>Cu cation</name>
        <dbReference type="ChEBI" id="CHEBI:23378"/>
    </ligand>
</feature>
<evidence type="ECO:0000256" key="2">
    <source>
        <dbReference type="ARBA" id="ARBA00023008"/>
    </source>
</evidence>
<dbReference type="CDD" id="cd02968">
    <property type="entry name" value="SCO"/>
    <property type="match status" value="1"/>
</dbReference>
<comment type="caution">
    <text evidence="7">The sequence shown here is derived from an EMBL/GenBank/DDBJ whole genome shotgun (WGS) entry which is preliminary data.</text>
</comment>
<dbReference type="PANTHER" id="PTHR12151:SF25">
    <property type="entry name" value="LINALOOL DEHYDRATASE_ISOMERASE DOMAIN-CONTAINING PROTEIN"/>
    <property type="match status" value="1"/>
</dbReference>
<dbReference type="InterPro" id="IPR036249">
    <property type="entry name" value="Thioredoxin-like_sf"/>
</dbReference>
<dbReference type="PANTHER" id="PTHR12151">
    <property type="entry name" value="ELECTRON TRANSPORT PROTIN SCO1/SENC FAMILY MEMBER"/>
    <property type="match status" value="1"/>
</dbReference>
<keyword evidence="5" id="KW-0732">Signal</keyword>
<dbReference type="OrthoDB" id="9790194at2"/>
<organism evidence="7 8">
    <name type="scientific">Aurantiacibacter aquimixticola</name>
    <dbReference type="NCBI Taxonomy" id="1958945"/>
    <lineage>
        <taxon>Bacteria</taxon>
        <taxon>Pseudomonadati</taxon>
        <taxon>Pseudomonadota</taxon>
        <taxon>Alphaproteobacteria</taxon>
        <taxon>Sphingomonadales</taxon>
        <taxon>Erythrobacteraceae</taxon>
        <taxon>Aurantiacibacter</taxon>
    </lineage>
</organism>
<keyword evidence="8" id="KW-1185">Reference proteome</keyword>
<dbReference type="Gene3D" id="3.40.30.10">
    <property type="entry name" value="Glutaredoxin"/>
    <property type="match status" value="1"/>
</dbReference>
<dbReference type="InterPro" id="IPR003782">
    <property type="entry name" value="SCO1/SenC"/>
</dbReference>
<dbReference type="PROSITE" id="PS51257">
    <property type="entry name" value="PROKAR_LIPOPROTEIN"/>
    <property type="match status" value="1"/>
</dbReference>
<dbReference type="FunFam" id="3.40.30.10:FF:000013">
    <property type="entry name" value="Blast:Protein SCO1 homolog, mitochondrial"/>
    <property type="match status" value="1"/>
</dbReference>
<evidence type="ECO:0000313" key="8">
    <source>
        <dbReference type="Proteomes" id="UP000285232"/>
    </source>
</evidence>
<dbReference type="SUPFAM" id="SSF52833">
    <property type="entry name" value="Thioredoxin-like"/>
    <property type="match status" value="1"/>
</dbReference>
<keyword evidence="3" id="KW-0479">Metal-binding</keyword>
<name>A0A419RVU0_9SPHN</name>
<evidence type="ECO:0000259" key="6">
    <source>
        <dbReference type="PROSITE" id="PS51352"/>
    </source>
</evidence>
<dbReference type="Proteomes" id="UP000285232">
    <property type="component" value="Unassembled WGS sequence"/>
</dbReference>
<comment type="similarity">
    <text evidence="1">Belongs to the SCO1/2 family.</text>
</comment>
<gene>
    <name evidence="7" type="ORF">D6201_11440</name>
</gene>
<evidence type="ECO:0000256" key="3">
    <source>
        <dbReference type="PIRSR" id="PIRSR603782-1"/>
    </source>
</evidence>
<dbReference type="GO" id="GO:0046872">
    <property type="term" value="F:metal ion binding"/>
    <property type="evidence" value="ECO:0007669"/>
    <property type="project" value="UniProtKB-KW"/>
</dbReference>
<proteinExistence type="inferred from homology"/>
<feature type="domain" description="Thioredoxin" evidence="6">
    <location>
        <begin position="33"/>
        <end position="199"/>
    </location>
</feature>
<dbReference type="InterPro" id="IPR013766">
    <property type="entry name" value="Thioredoxin_domain"/>
</dbReference>
<feature type="signal peptide" evidence="5">
    <location>
        <begin position="1"/>
        <end position="25"/>
    </location>
</feature>
<evidence type="ECO:0000256" key="1">
    <source>
        <dbReference type="ARBA" id="ARBA00010996"/>
    </source>
</evidence>
<feature type="disulfide bond" description="Redox-active" evidence="4">
    <location>
        <begin position="71"/>
        <end position="75"/>
    </location>
</feature>